<feature type="region of interest" description="Disordered" evidence="1">
    <location>
        <begin position="141"/>
        <end position="236"/>
    </location>
</feature>
<dbReference type="STRING" id="29170.A0A368F1D7"/>
<feature type="region of interest" description="Disordered" evidence="1">
    <location>
        <begin position="342"/>
        <end position="395"/>
    </location>
</feature>
<feature type="compositionally biased region" description="Basic residues" evidence="1">
    <location>
        <begin position="152"/>
        <end position="169"/>
    </location>
</feature>
<dbReference type="EMBL" id="JOJR01011809">
    <property type="protein sequence ID" value="RCN25458.1"/>
    <property type="molecule type" value="Genomic_DNA"/>
</dbReference>
<keyword evidence="3" id="KW-1185">Reference proteome</keyword>
<sequence length="395" mass="43065">LSENCIFTHADQPHSSTSISCKVPVYNYVDTSQTLTHDMHSVEGCSAALTDICCASTSFSCSVPKYENISSYWVFDMLLGNSAVVVLKDKSILKATYYCRARDGHGKRKPFPIDDLTRGRKRDDSLNEVLLLLEAGAMPSQYIEASPPRPPPLRKGRSRMQSHNVRGRKGPSSSSKDDTSSLHLEEELLASSATRSDIKPRQSGKSEQSCVPGSENKFERSSVTRSEGSDLSASPDRLVICEDEDIIVQDDPVQVIQNLQDTSHSVVSVLSETISPSTETLSSIVEKTNLAKQGTSGMAEVTPSRRSLRKRASEPIEAPVVRKRSVKGQGEIKSTLVVAEERRRVNEPKPAHPKLSIPEGSQATARDKVSRRMGRLSEASTATAAPPIVPAIPKP</sequence>
<evidence type="ECO:0000313" key="3">
    <source>
        <dbReference type="Proteomes" id="UP000252519"/>
    </source>
</evidence>
<feature type="compositionally biased region" description="Basic and acidic residues" evidence="1">
    <location>
        <begin position="175"/>
        <end position="186"/>
    </location>
</feature>
<evidence type="ECO:0000313" key="2">
    <source>
        <dbReference type="EMBL" id="RCN25458.1"/>
    </source>
</evidence>
<protein>
    <submittedName>
        <fullName evidence="2">Uncharacterized protein</fullName>
    </submittedName>
</protein>
<proteinExistence type="predicted"/>
<name>A0A368F1D7_ANCCA</name>
<dbReference type="OrthoDB" id="10646112at2759"/>
<comment type="caution">
    <text evidence="2">The sequence shown here is derived from an EMBL/GenBank/DDBJ whole genome shotgun (WGS) entry which is preliminary data.</text>
</comment>
<feature type="compositionally biased region" description="Polar residues" evidence="1">
    <location>
        <begin position="223"/>
        <end position="232"/>
    </location>
</feature>
<dbReference type="AlphaFoldDB" id="A0A368F1D7"/>
<accession>A0A368F1D7</accession>
<feature type="non-terminal residue" evidence="2">
    <location>
        <position position="1"/>
    </location>
</feature>
<organism evidence="2 3">
    <name type="scientific">Ancylostoma caninum</name>
    <name type="common">Dog hookworm</name>
    <dbReference type="NCBI Taxonomy" id="29170"/>
    <lineage>
        <taxon>Eukaryota</taxon>
        <taxon>Metazoa</taxon>
        <taxon>Ecdysozoa</taxon>
        <taxon>Nematoda</taxon>
        <taxon>Chromadorea</taxon>
        <taxon>Rhabditida</taxon>
        <taxon>Rhabditina</taxon>
        <taxon>Rhabditomorpha</taxon>
        <taxon>Strongyloidea</taxon>
        <taxon>Ancylostomatidae</taxon>
        <taxon>Ancylostomatinae</taxon>
        <taxon>Ancylostoma</taxon>
    </lineage>
</organism>
<gene>
    <name evidence="2" type="ORF">ANCCAN_28829</name>
</gene>
<evidence type="ECO:0000256" key="1">
    <source>
        <dbReference type="SAM" id="MobiDB-lite"/>
    </source>
</evidence>
<dbReference type="Proteomes" id="UP000252519">
    <property type="component" value="Unassembled WGS sequence"/>
</dbReference>
<feature type="non-terminal residue" evidence="2">
    <location>
        <position position="395"/>
    </location>
</feature>
<reference evidence="2 3" key="1">
    <citation type="submission" date="2014-10" db="EMBL/GenBank/DDBJ databases">
        <title>Draft genome of the hookworm Ancylostoma caninum.</title>
        <authorList>
            <person name="Mitreva M."/>
        </authorList>
    </citation>
    <scope>NUCLEOTIDE SEQUENCE [LARGE SCALE GENOMIC DNA]</scope>
    <source>
        <strain evidence="2 3">Baltimore</strain>
    </source>
</reference>